<dbReference type="EMBL" id="CP133548">
    <property type="protein sequence ID" value="WMS86093.1"/>
    <property type="molecule type" value="Genomic_DNA"/>
</dbReference>
<feature type="transmembrane region" description="Helical" evidence="11">
    <location>
        <begin position="397"/>
        <end position="416"/>
    </location>
</feature>
<keyword evidence="7 11" id="KW-1133">Transmembrane helix</keyword>
<dbReference type="PANTHER" id="PTHR48086">
    <property type="entry name" value="SODIUM/PROLINE SYMPORTER-RELATED"/>
    <property type="match status" value="1"/>
</dbReference>
<feature type="transmembrane region" description="Helical" evidence="11">
    <location>
        <begin position="314"/>
        <end position="341"/>
    </location>
</feature>
<sequence length="485" mass="52123">MLLGFVIVYLVLSLALGIYGGTKVNNSRDFVNAGRHLPISVVVALVFATWFGAETVLGIPGTFVEENLGGLISDPFGATFCLIFFGLFFARPLYRQGLLTIGDFYRNRFGQNVEVAVALAIAISYLGWVSAQITALGLVLNVLTDGAIGMPLGVVIGAAIVLVYTLFGGMWSVAITTFVQMIVIVAGLIWIAVLVSDLTGGVSPVVEHAAAAGKFEFWPELTWASIITFTAGFLTMGIGSIPQQDTFQRANSAKTESIAVWGSILGGIAYLAFAAVPLFLAYAAFIVEPEAMSRISEQDPQMVLPSFIIGHMPLYAQVIFFGALLSVIMSTASGALLAPAVTISENVIRPFIHNKNFNDRQLLWLMRATVLAFGFLVVGYSLWSLQQQTSIHHMVESAYKVTLVMALVPLVAGIYWKRSSNAGAIASIVAGLLVWLPLEFILTDSPIPPHFYGFFAAIIAMIVVSLVIPNKNVPDKTMADPVSES</sequence>
<feature type="transmembrane region" description="Helical" evidence="11">
    <location>
        <begin position="146"/>
        <end position="167"/>
    </location>
</feature>
<dbReference type="InterPro" id="IPR038377">
    <property type="entry name" value="Na/Glc_symporter_sf"/>
</dbReference>
<evidence type="ECO:0000256" key="7">
    <source>
        <dbReference type="ARBA" id="ARBA00022989"/>
    </source>
</evidence>
<feature type="transmembrane region" description="Helical" evidence="11">
    <location>
        <begin position="221"/>
        <end position="238"/>
    </location>
</feature>
<dbReference type="InterPro" id="IPR001734">
    <property type="entry name" value="Na/solute_symporter"/>
</dbReference>
<evidence type="ECO:0000256" key="11">
    <source>
        <dbReference type="SAM" id="Phobius"/>
    </source>
</evidence>
<feature type="transmembrane region" description="Helical" evidence="11">
    <location>
        <begin position="258"/>
        <end position="285"/>
    </location>
</feature>
<dbReference type="PANTHER" id="PTHR48086:SF7">
    <property type="entry name" value="SODIUM-SOLUTE SYMPORTER-RELATED"/>
    <property type="match status" value="1"/>
</dbReference>
<feature type="transmembrane region" description="Helical" evidence="11">
    <location>
        <begin position="115"/>
        <end position="140"/>
    </location>
</feature>
<keyword evidence="3" id="KW-0813">Transport</keyword>
<dbReference type="KEGG" id="plei:Q9312_12780"/>
<evidence type="ECO:0000256" key="5">
    <source>
        <dbReference type="ARBA" id="ARBA00022692"/>
    </source>
</evidence>
<reference evidence="12 13" key="1">
    <citation type="submission" date="2023-08" db="EMBL/GenBank/DDBJ databases">
        <title>Pleionea litopenaei sp. nov., isolated from stomach of juvenile Litopenaeus vannamei.</title>
        <authorList>
            <person name="Rho A.M."/>
            <person name="Hwang C.Y."/>
        </authorList>
    </citation>
    <scope>NUCLEOTIDE SEQUENCE [LARGE SCALE GENOMIC DNA]</scope>
    <source>
        <strain evidence="12 13">HL-JVS1</strain>
    </source>
</reference>
<dbReference type="Pfam" id="PF00474">
    <property type="entry name" value="SSF"/>
    <property type="match status" value="1"/>
</dbReference>
<evidence type="ECO:0000256" key="3">
    <source>
        <dbReference type="ARBA" id="ARBA00022448"/>
    </source>
</evidence>
<keyword evidence="9" id="KW-0739">Sodium transport</keyword>
<comment type="subcellular location">
    <subcellularLocation>
        <location evidence="1">Membrane</location>
        <topology evidence="1">Multi-pass membrane protein</topology>
    </subcellularLocation>
</comment>
<evidence type="ECO:0000256" key="9">
    <source>
        <dbReference type="ARBA" id="ARBA00023201"/>
    </source>
</evidence>
<dbReference type="GO" id="GO:0046942">
    <property type="term" value="P:carboxylic acid transport"/>
    <property type="evidence" value="ECO:0007669"/>
    <property type="project" value="UniProtKB-ARBA"/>
</dbReference>
<evidence type="ECO:0000256" key="1">
    <source>
        <dbReference type="ARBA" id="ARBA00004141"/>
    </source>
</evidence>
<dbReference type="CDD" id="cd11474">
    <property type="entry name" value="SLC5sbd_CHT"/>
    <property type="match status" value="1"/>
</dbReference>
<feature type="transmembrane region" description="Helical" evidence="11">
    <location>
        <begin position="37"/>
        <end position="63"/>
    </location>
</feature>
<keyword evidence="9" id="KW-0915">Sodium</keyword>
<dbReference type="GO" id="GO:0015293">
    <property type="term" value="F:symporter activity"/>
    <property type="evidence" value="ECO:0007669"/>
    <property type="project" value="UniProtKB-KW"/>
</dbReference>
<keyword evidence="4" id="KW-1003">Cell membrane</keyword>
<keyword evidence="5 11" id="KW-0812">Transmembrane</keyword>
<dbReference type="Gene3D" id="1.20.1730.10">
    <property type="entry name" value="Sodium/glucose cotransporter"/>
    <property type="match status" value="1"/>
</dbReference>
<dbReference type="RefSeq" id="WP_309201244.1">
    <property type="nucleotide sequence ID" value="NZ_CP133548.1"/>
</dbReference>
<feature type="transmembrane region" description="Helical" evidence="11">
    <location>
        <begin position="423"/>
        <end position="443"/>
    </location>
</feature>
<dbReference type="AlphaFoldDB" id="A0AA51X5L3"/>
<evidence type="ECO:0000256" key="2">
    <source>
        <dbReference type="ARBA" id="ARBA00006434"/>
    </source>
</evidence>
<keyword evidence="6" id="KW-0769">Symport</keyword>
<evidence type="ECO:0000313" key="12">
    <source>
        <dbReference type="EMBL" id="WMS86093.1"/>
    </source>
</evidence>
<keyword evidence="8 11" id="KW-0472">Membrane</keyword>
<keyword evidence="13" id="KW-1185">Reference proteome</keyword>
<dbReference type="Proteomes" id="UP001239782">
    <property type="component" value="Chromosome"/>
</dbReference>
<evidence type="ECO:0000256" key="8">
    <source>
        <dbReference type="ARBA" id="ARBA00023136"/>
    </source>
</evidence>
<evidence type="ECO:0000313" key="13">
    <source>
        <dbReference type="Proteomes" id="UP001239782"/>
    </source>
</evidence>
<organism evidence="12 13">
    <name type="scientific">Pleionea litopenaei</name>
    <dbReference type="NCBI Taxonomy" id="3070815"/>
    <lineage>
        <taxon>Bacteria</taxon>
        <taxon>Pseudomonadati</taxon>
        <taxon>Pseudomonadota</taxon>
        <taxon>Gammaproteobacteria</taxon>
        <taxon>Oceanospirillales</taxon>
        <taxon>Pleioneaceae</taxon>
        <taxon>Pleionea</taxon>
    </lineage>
</organism>
<feature type="transmembrane region" description="Helical" evidence="11">
    <location>
        <begin position="449"/>
        <end position="468"/>
    </location>
</feature>
<gene>
    <name evidence="12" type="ORF">Q9312_12780</name>
</gene>
<accession>A0AA51X5L3</accession>
<evidence type="ECO:0000256" key="6">
    <source>
        <dbReference type="ARBA" id="ARBA00022847"/>
    </source>
</evidence>
<name>A0AA51X5L3_9GAMM</name>
<dbReference type="GO" id="GO:0006814">
    <property type="term" value="P:sodium ion transport"/>
    <property type="evidence" value="ECO:0007669"/>
    <property type="project" value="UniProtKB-KW"/>
</dbReference>
<dbReference type="GO" id="GO:0005886">
    <property type="term" value="C:plasma membrane"/>
    <property type="evidence" value="ECO:0007669"/>
    <property type="project" value="TreeGrafter"/>
</dbReference>
<feature type="transmembrane region" description="Helical" evidence="11">
    <location>
        <begin position="6"/>
        <end position="25"/>
    </location>
</feature>
<protein>
    <submittedName>
        <fullName evidence="12">Sodium:solute symporter family protein</fullName>
    </submittedName>
</protein>
<dbReference type="InterPro" id="IPR050277">
    <property type="entry name" value="Sodium:Solute_Symporter"/>
</dbReference>
<evidence type="ECO:0000256" key="4">
    <source>
        <dbReference type="ARBA" id="ARBA00022475"/>
    </source>
</evidence>
<proteinExistence type="inferred from homology"/>
<feature type="transmembrane region" description="Helical" evidence="11">
    <location>
        <begin position="75"/>
        <end position="94"/>
    </location>
</feature>
<feature type="transmembrane region" description="Helical" evidence="11">
    <location>
        <begin position="362"/>
        <end position="385"/>
    </location>
</feature>
<evidence type="ECO:0000256" key="10">
    <source>
        <dbReference type="RuleBase" id="RU362091"/>
    </source>
</evidence>
<feature type="transmembrane region" description="Helical" evidence="11">
    <location>
        <begin position="174"/>
        <end position="195"/>
    </location>
</feature>
<dbReference type="PROSITE" id="PS00457">
    <property type="entry name" value="NA_SOLUT_SYMP_2"/>
    <property type="match status" value="1"/>
</dbReference>
<comment type="similarity">
    <text evidence="2 10">Belongs to the sodium:solute symporter (SSF) (TC 2.A.21) family.</text>
</comment>
<keyword evidence="9" id="KW-0406">Ion transport</keyword>
<dbReference type="PROSITE" id="PS50283">
    <property type="entry name" value="NA_SOLUT_SYMP_3"/>
    <property type="match status" value="1"/>
</dbReference>
<dbReference type="InterPro" id="IPR018212">
    <property type="entry name" value="Na/solute_symporter_CS"/>
</dbReference>